<dbReference type="PANTHER" id="PTHR33495:SF13">
    <property type="entry name" value="ANTI-SIGMA-F FACTOR ANTAGONIST RSFB"/>
    <property type="match status" value="1"/>
</dbReference>
<dbReference type="Pfam" id="PF01740">
    <property type="entry name" value="STAS"/>
    <property type="match status" value="1"/>
</dbReference>
<evidence type="ECO:0000256" key="2">
    <source>
        <dbReference type="RuleBase" id="RU003749"/>
    </source>
</evidence>
<dbReference type="PROSITE" id="PS50801">
    <property type="entry name" value="STAS"/>
    <property type="match status" value="1"/>
</dbReference>
<reference evidence="4 5" key="1">
    <citation type="submission" date="2020-07" db="EMBL/GenBank/DDBJ databases">
        <title>Sequencing the genomes of 1000 actinobacteria strains.</title>
        <authorList>
            <person name="Klenk H.-P."/>
        </authorList>
    </citation>
    <scope>NUCLEOTIDE SEQUENCE [LARGE SCALE GENOMIC DNA]</scope>
    <source>
        <strain evidence="4 5">CXB654</strain>
    </source>
</reference>
<dbReference type="PANTHER" id="PTHR33495">
    <property type="entry name" value="ANTI-SIGMA FACTOR ANTAGONIST TM_1081-RELATED-RELATED"/>
    <property type="match status" value="1"/>
</dbReference>
<dbReference type="Proteomes" id="UP000589036">
    <property type="component" value="Unassembled WGS sequence"/>
</dbReference>
<feature type="domain" description="STAS" evidence="3">
    <location>
        <begin position="5"/>
        <end position="112"/>
    </location>
</feature>
<dbReference type="AlphaFoldDB" id="A0A852TTS3"/>
<organism evidence="4 5">
    <name type="scientific">Spinactinospora alkalitolerans</name>
    <dbReference type="NCBI Taxonomy" id="687207"/>
    <lineage>
        <taxon>Bacteria</taxon>
        <taxon>Bacillati</taxon>
        <taxon>Actinomycetota</taxon>
        <taxon>Actinomycetes</taxon>
        <taxon>Streptosporangiales</taxon>
        <taxon>Nocardiopsidaceae</taxon>
        <taxon>Spinactinospora</taxon>
    </lineage>
</organism>
<dbReference type="InterPro" id="IPR036513">
    <property type="entry name" value="STAS_dom_sf"/>
</dbReference>
<dbReference type="Gene3D" id="3.30.750.24">
    <property type="entry name" value="STAS domain"/>
    <property type="match status" value="1"/>
</dbReference>
<dbReference type="CDD" id="cd07043">
    <property type="entry name" value="STAS_anti-anti-sigma_factors"/>
    <property type="match status" value="1"/>
</dbReference>
<evidence type="ECO:0000313" key="5">
    <source>
        <dbReference type="Proteomes" id="UP000589036"/>
    </source>
</evidence>
<name>A0A852TTS3_9ACTN</name>
<evidence type="ECO:0000256" key="1">
    <source>
        <dbReference type="ARBA" id="ARBA00009013"/>
    </source>
</evidence>
<gene>
    <name evidence="4" type="ORF">HDA32_001372</name>
</gene>
<accession>A0A852TTS3</accession>
<dbReference type="RefSeq" id="WP_179642389.1">
    <property type="nucleotide sequence ID" value="NZ_BAAAYY010000013.1"/>
</dbReference>
<dbReference type="InterPro" id="IPR002645">
    <property type="entry name" value="STAS_dom"/>
</dbReference>
<protein>
    <recommendedName>
        <fullName evidence="2">Anti-sigma factor antagonist</fullName>
    </recommendedName>
</protein>
<dbReference type="EMBL" id="JACCCC010000001">
    <property type="protein sequence ID" value="NYE46252.1"/>
    <property type="molecule type" value="Genomic_DNA"/>
</dbReference>
<comment type="similarity">
    <text evidence="1 2">Belongs to the anti-sigma-factor antagonist family.</text>
</comment>
<dbReference type="GO" id="GO:0043856">
    <property type="term" value="F:anti-sigma factor antagonist activity"/>
    <property type="evidence" value="ECO:0007669"/>
    <property type="project" value="InterPro"/>
</dbReference>
<keyword evidence="5" id="KW-1185">Reference proteome</keyword>
<evidence type="ECO:0000313" key="4">
    <source>
        <dbReference type="EMBL" id="NYE46252.1"/>
    </source>
</evidence>
<evidence type="ECO:0000259" key="3">
    <source>
        <dbReference type="PROSITE" id="PS50801"/>
    </source>
</evidence>
<dbReference type="SUPFAM" id="SSF52091">
    <property type="entry name" value="SpoIIaa-like"/>
    <property type="match status" value="1"/>
</dbReference>
<dbReference type="NCBIfam" id="TIGR00377">
    <property type="entry name" value="ant_ant_sig"/>
    <property type="match status" value="1"/>
</dbReference>
<proteinExistence type="inferred from homology"/>
<sequence length="112" mass="12347">MRIAASLPVRQHGRHLVITLPAEIDVCNRDEILDQLLPLLNSGPGSLVLDMSDTTFCDSAGVNLLIRIRHRARLLKRDVCVVAPHGAVRRVFEICGLDRALKIHRDPAGLPS</sequence>
<comment type="caution">
    <text evidence="4">The sequence shown here is derived from an EMBL/GenBank/DDBJ whole genome shotgun (WGS) entry which is preliminary data.</text>
</comment>
<dbReference type="InterPro" id="IPR003658">
    <property type="entry name" value="Anti-sigma_ant"/>
</dbReference>